<dbReference type="SUPFAM" id="SSF53067">
    <property type="entry name" value="Actin-like ATPase domain"/>
    <property type="match status" value="2"/>
</dbReference>
<dbReference type="Gene3D" id="3.30.420.40">
    <property type="match status" value="2"/>
</dbReference>
<keyword evidence="4" id="KW-1185">Reference proteome</keyword>
<dbReference type="SMART" id="SM00268">
    <property type="entry name" value="ACTIN"/>
    <property type="match status" value="1"/>
</dbReference>
<name>A0A8H3ELB2_9LECA</name>
<accession>A0A8H3ELB2</accession>
<gene>
    <name evidence="3" type="primary">ARP4</name>
    <name evidence="3" type="ORF">HETSPECPRED_007201</name>
</gene>
<dbReference type="CDD" id="cd13395">
    <property type="entry name" value="ASKHA_NBD_Arp4_ACTL6-like"/>
    <property type="match status" value="1"/>
</dbReference>
<proteinExistence type="inferred from homology"/>
<comment type="caution">
    <text evidence="3">The sequence shown here is derived from an EMBL/GenBank/DDBJ whole genome shotgun (WGS) entry which is preliminary data.</text>
</comment>
<evidence type="ECO:0000256" key="1">
    <source>
        <dbReference type="RuleBase" id="RU000487"/>
    </source>
</evidence>
<dbReference type="Proteomes" id="UP000664521">
    <property type="component" value="Unassembled WGS sequence"/>
</dbReference>
<dbReference type="EMBL" id="CAJPDS010000005">
    <property type="protein sequence ID" value="CAF9907650.1"/>
    <property type="molecule type" value="Genomic_DNA"/>
</dbReference>
<comment type="similarity">
    <text evidence="1">Belongs to the actin family.</text>
</comment>
<protein>
    <submittedName>
        <fullName evidence="3">NuA4 histone acetyltransferase subunit</fullName>
    </submittedName>
</protein>
<evidence type="ECO:0000313" key="3">
    <source>
        <dbReference type="EMBL" id="CAF9907650.1"/>
    </source>
</evidence>
<dbReference type="InterPro" id="IPR004000">
    <property type="entry name" value="Actin"/>
</dbReference>
<dbReference type="InterPro" id="IPR043129">
    <property type="entry name" value="ATPase_NBD"/>
</dbReference>
<evidence type="ECO:0000313" key="4">
    <source>
        <dbReference type="Proteomes" id="UP000664521"/>
    </source>
</evidence>
<dbReference type="Gene3D" id="3.90.640.10">
    <property type="entry name" value="Actin, Chain A, domain 4"/>
    <property type="match status" value="1"/>
</dbReference>
<sequence>MEVVGRVLTFNAFSQGLMNAADEISALVLDPGFSTIRAGFAGEDVPKSVVSSYYGVVPLGASKTKYLYGDNSINVPSPRVTIHNPMSADGNIENWDRAKKLWEYAITSRLTSAKPANPILHDKDDKVEQQDVEMDGMDEQEKPMAENPLLMTETGWNSGKNREKAVLLQRELATTTVVVMQKLTCHSFSVGKASALVIDVGASSTSITPVHDGLILKKGIVRSPLAGNYISDQLRLLFSTSSPQVPLNPHYLVSSKTPVDALAPSQAILRTFANGSAPDVTFRRLQEERLLTEFKETVVQVWPSGRLAGHDAQGRNNLEAAKNTPPRPFEMPDGYNQAFGAERYRAVEGLFDPKMALTDAAKPAPQAGWTIPELIKSSLSQVDVDIRPHLLSNVVVVGGSTLIHGFTERLDNELKAMFPGPRVRLSAPGNVYERKFASWIGGSILASLGTFHQVCVF</sequence>
<reference evidence="3" key="1">
    <citation type="submission" date="2021-03" db="EMBL/GenBank/DDBJ databases">
        <authorList>
            <person name="Tagirdzhanova G."/>
        </authorList>
    </citation>
    <scope>NUCLEOTIDE SEQUENCE</scope>
</reference>
<organism evidence="3 4">
    <name type="scientific">Heterodermia speciosa</name>
    <dbReference type="NCBI Taxonomy" id="116794"/>
    <lineage>
        <taxon>Eukaryota</taxon>
        <taxon>Fungi</taxon>
        <taxon>Dikarya</taxon>
        <taxon>Ascomycota</taxon>
        <taxon>Pezizomycotina</taxon>
        <taxon>Lecanoromycetes</taxon>
        <taxon>OSLEUM clade</taxon>
        <taxon>Lecanoromycetidae</taxon>
        <taxon>Caliciales</taxon>
        <taxon>Physciaceae</taxon>
        <taxon>Heterodermia</taxon>
    </lineage>
</organism>
<feature type="region of interest" description="Disordered" evidence="2">
    <location>
        <begin position="313"/>
        <end position="334"/>
    </location>
</feature>
<evidence type="ECO:0000256" key="2">
    <source>
        <dbReference type="SAM" id="MobiDB-lite"/>
    </source>
</evidence>
<dbReference type="GO" id="GO:0016740">
    <property type="term" value="F:transferase activity"/>
    <property type="evidence" value="ECO:0007669"/>
    <property type="project" value="UniProtKB-KW"/>
</dbReference>
<dbReference type="OrthoDB" id="5132116at2759"/>
<dbReference type="AlphaFoldDB" id="A0A8H3ELB2"/>
<dbReference type="PANTHER" id="PTHR11937">
    <property type="entry name" value="ACTIN"/>
    <property type="match status" value="1"/>
</dbReference>
<dbReference type="Pfam" id="PF00022">
    <property type="entry name" value="Actin"/>
    <property type="match status" value="1"/>
</dbReference>